<protein>
    <submittedName>
        <fullName evidence="1">Uncharacterized protein</fullName>
    </submittedName>
</protein>
<keyword evidence="2" id="KW-1185">Reference proteome</keyword>
<dbReference type="Proteomes" id="UP000518300">
    <property type="component" value="Unassembled WGS sequence"/>
</dbReference>
<proteinExistence type="predicted"/>
<name>A0A848LAT6_9BACT</name>
<organism evidence="1 2">
    <name type="scientific">Pyxidicoccus fallax</name>
    <dbReference type="NCBI Taxonomy" id="394095"/>
    <lineage>
        <taxon>Bacteria</taxon>
        <taxon>Pseudomonadati</taxon>
        <taxon>Myxococcota</taxon>
        <taxon>Myxococcia</taxon>
        <taxon>Myxococcales</taxon>
        <taxon>Cystobacterineae</taxon>
        <taxon>Myxococcaceae</taxon>
        <taxon>Pyxidicoccus</taxon>
    </lineage>
</organism>
<evidence type="ECO:0000313" key="1">
    <source>
        <dbReference type="EMBL" id="NMO15606.1"/>
    </source>
</evidence>
<dbReference type="RefSeq" id="WP_169344896.1">
    <property type="nucleotide sequence ID" value="NZ_JABBJJ010000043.1"/>
</dbReference>
<dbReference type="EMBL" id="JABBJJ010000043">
    <property type="protein sequence ID" value="NMO15606.1"/>
    <property type="molecule type" value="Genomic_DNA"/>
</dbReference>
<accession>A0A848LAT6</accession>
<comment type="caution">
    <text evidence="1">The sequence shown here is derived from an EMBL/GenBank/DDBJ whole genome shotgun (WGS) entry which is preliminary data.</text>
</comment>
<evidence type="ECO:0000313" key="2">
    <source>
        <dbReference type="Proteomes" id="UP000518300"/>
    </source>
</evidence>
<gene>
    <name evidence="1" type="ORF">HG543_12195</name>
</gene>
<dbReference type="AlphaFoldDB" id="A0A848LAT6"/>
<reference evidence="1 2" key="1">
    <citation type="submission" date="2020-04" db="EMBL/GenBank/DDBJ databases">
        <title>Draft genome of Pyxidicoccus fallax type strain.</title>
        <authorList>
            <person name="Whitworth D.E."/>
        </authorList>
    </citation>
    <scope>NUCLEOTIDE SEQUENCE [LARGE SCALE GENOMIC DNA]</scope>
    <source>
        <strain evidence="1 2">DSM 14698</strain>
    </source>
</reference>
<sequence>MSRNTRWSVALFGVLALVFVIGLVLTGGREDVPGAVVDGAPLSEEQEKAAFAQQLMEALRASGVPGEPRYEPQHFRIQTRGPDGGVGMTLFLANTYREYQAAPPERRAEVIARMVKVNLPVDSPASYEEVRPNLMLVVRARTSFELLAEHVGGLGLPSTRGKVPVAWRPLGEVLAVALVQDTPDAMRYLSPEDLERWGVSFDQASADAVANLRLLGAAPLTPLAPGACALSTNDSYGASRLLLGEVIHRCEVKGEPVVLVPNRDTLFITGSGDAKGLLAVAEAAQAAIQAPRPVDGRALRLAPDGWKPFLPEPGSPSRSILQRLAVESRANDYQEQGARLAQQHAREGTDLFVADFIPEDDEHGRSFGQAVWVSGIDTLLPRADVLIFMDQELGPKAPPVAVVRWDLVVRDAGLLLMPEPGMYPERYRVTGFPSKAQLEKWKREPTAMDVP</sequence>